<dbReference type="SUPFAM" id="SSF53167">
    <property type="entry name" value="Purine and uridine phosphorylases"/>
    <property type="match status" value="1"/>
</dbReference>
<dbReference type="GO" id="GO:0009116">
    <property type="term" value="P:nucleoside metabolic process"/>
    <property type="evidence" value="ECO:0007669"/>
    <property type="project" value="InterPro"/>
</dbReference>
<comment type="caution">
    <text evidence="2">The sequence shown here is derived from an EMBL/GenBank/DDBJ whole genome shotgun (WGS) entry which is preliminary data.</text>
</comment>
<reference evidence="2" key="1">
    <citation type="submission" date="2021-03" db="EMBL/GenBank/DDBJ databases">
        <authorList>
            <person name="Tagirdzhanova G."/>
        </authorList>
    </citation>
    <scope>NUCLEOTIDE SEQUENCE</scope>
</reference>
<proteinExistence type="predicted"/>
<dbReference type="GO" id="GO:0003824">
    <property type="term" value="F:catalytic activity"/>
    <property type="evidence" value="ECO:0007669"/>
    <property type="project" value="InterPro"/>
</dbReference>
<dbReference type="InterPro" id="IPR035994">
    <property type="entry name" value="Nucleoside_phosphorylase_sf"/>
</dbReference>
<sequence length="471" mass="51485">MSCFINGSSHQTCLATGLSFSPFTTSIFGVPNTAFYSLWDCYQSVATGPVPLERSPAPSASFLAPLIQINQNGVENLTDSGASNGSLSSEAKIGIGVGVSLGGIILLAMLFPFIWWRRSRRKLSAGYDSTTSKPKQAQGQPVFKIAIICALASEAGMIESILDKDFGDEGVKVTRARGDQNVYTAGVISQHNIILAYMPRMGSNSAAAVAGGLRASFHEIEVAFVVGICGVAPLHPKTQEEILLGDCIVSTTVAQYDFGRQHPGGFERRNSNDNTMESGNAKIRSWISMLMTPRNRQRLTERLMENLEILQQKENSKAVRYPGAARDRLFQSFYVHKHHPGGSEALRTGLNDCDEVGCEPEFIIQRPNVREPIRSMEVPPKIHFGRFGSANTVMRSGIDRDNLTSRDQIIAFEMEGSGVWDVFPTVVVKAGCDYADSHKSKEWQGYAAATAGACLKALIERWPLPNEEETR</sequence>
<organism evidence="2 3">
    <name type="scientific">Gomphillus americanus</name>
    <dbReference type="NCBI Taxonomy" id="1940652"/>
    <lineage>
        <taxon>Eukaryota</taxon>
        <taxon>Fungi</taxon>
        <taxon>Dikarya</taxon>
        <taxon>Ascomycota</taxon>
        <taxon>Pezizomycotina</taxon>
        <taxon>Lecanoromycetes</taxon>
        <taxon>OSLEUM clade</taxon>
        <taxon>Ostropomycetidae</taxon>
        <taxon>Ostropales</taxon>
        <taxon>Graphidaceae</taxon>
        <taxon>Gomphilloideae</taxon>
        <taxon>Gomphillus</taxon>
    </lineage>
</organism>
<evidence type="ECO:0000256" key="1">
    <source>
        <dbReference type="SAM" id="Phobius"/>
    </source>
</evidence>
<keyword evidence="1" id="KW-1133">Transmembrane helix</keyword>
<name>A0A8H3EJ16_9LECA</name>
<dbReference type="Proteomes" id="UP000664169">
    <property type="component" value="Unassembled WGS sequence"/>
</dbReference>
<feature type="transmembrane region" description="Helical" evidence="1">
    <location>
        <begin position="93"/>
        <end position="116"/>
    </location>
</feature>
<dbReference type="InterPro" id="IPR053137">
    <property type="entry name" value="NLR-like"/>
</dbReference>
<accession>A0A8H3EJ16</accession>
<dbReference type="Gene3D" id="3.40.50.1580">
    <property type="entry name" value="Nucleoside phosphorylase domain"/>
    <property type="match status" value="1"/>
</dbReference>
<evidence type="ECO:0000313" key="3">
    <source>
        <dbReference type="Proteomes" id="UP000664169"/>
    </source>
</evidence>
<evidence type="ECO:0008006" key="4">
    <source>
        <dbReference type="Google" id="ProtNLM"/>
    </source>
</evidence>
<keyword evidence="1" id="KW-0812">Transmembrane</keyword>
<protein>
    <recommendedName>
        <fullName evidence="4">Nucleoside phosphorylase domain-containing protein</fullName>
    </recommendedName>
</protein>
<dbReference type="EMBL" id="CAJPDQ010000003">
    <property type="protein sequence ID" value="CAF9906657.1"/>
    <property type="molecule type" value="Genomic_DNA"/>
</dbReference>
<evidence type="ECO:0000313" key="2">
    <source>
        <dbReference type="EMBL" id="CAF9906657.1"/>
    </source>
</evidence>
<dbReference type="OrthoDB" id="20872at2759"/>
<keyword evidence="1" id="KW-0472">Membrane</keyword>
<dbReference type="PANTHER" id="PTHR46082">
    <property type="entry name" value="ATP/GTP-BINDING PROTEIN-RELATED"/>
    <property type="match status" value="1"/>
</dbReference>
<gene>
    <name evidence="2" type="ORF">GOMPHAMPRED_004842</name>
</gene>
<dbReference type="AlphaFoldDB" id="A0A8H3EJ16"/>
<keyword evidence="3" id="KW-1185">Reference proteome</keyword>
<dbReference type="PANTHER" id="PTHR46082:SF6">
    <property type="entry name" value="AAA+ ATPASE DOMAIN-CONTAINING PROTEIN-RELATED"/>
    <property type="match status" value="1"/>
</dbReference>